<evidence type="ECO:0000313" key="6">
    <source>
        <dbReference type="Proteomes" id="UP000326062"/>
    </source>
</evidence>
<evidence type="ECO:0000256" key="3">
    <source>
        <dbReference type="SAM" id="MobiDB-lite"/>
    </source>
</evidence>
<feature type="region of interest" description="Disordered" evidence="3">
    <location>
        <begin position="147"/>
        <end position="187"/>
    </location>
</feature>
<feature type="compositionally biased region" description="Basic residues" evidence="3">
    <location>
        <begin position="162"/>
        <end position="171"/>
    </location>
</feature>
<dbReference type="InterPro" id="IPR051377">
    <property type="entry name" value="DNA_Pol-Epsilon_Subunit"/>
</dbReference>
<feature type="region of interest" description="Disordered" evidence="3">
    <location>
        <begin position="43"/>
        <end position="62"/>
    </location>
</feature>
<dbReference type="GO" id="GO:0006974">
    <property type="term" value="P:DNA damage response"/>
    <property type="evidence" value="ECO:0007669"/>
    <property type="project" value="TreeGrafter"/>
</dbReference>
<evidence type="ECO:0008006" key="7">
    <source>
        <dbReference type="Google" id="ProtNLM"/>
    </source>
</evidence>
<accession>A0A5N3X330</accession>
<comment type="caution">
    <text evidence="5">The sequence shown here is derived from an EMBL/GenBank/DDBJ whole genome shotgun (WGS) entry which is preliminary data.</text>
</comment>
<dbReference type="SUPFAM" id="SSF47113">
    <property type="entry name" value="Histone-fold"/>
    <property type="match status" value="1"/>
</dbReference>
<sequence length="187" mass="20967">MVFRQHPRFLWLAFSEVFLGPRGAGQQPRWVGPWRCGECRPRGRLKRRSQARSPAAAKAEGPEDLNLPNAIITGITREALRDGVNISTSRTASIFVLNAASCANSFAMGGKLKTPNASDVLSAMEKMAFQHFVTLFKEALEAYKKEQKGKEESFRAKEGQRQKKKNKKILKSRTGAEMRTTIKMRKG</sequence>
<proteinExistence type="predicted"/>
<keyword evidence="6" id="KW-1185">Reference proteome</keyword>
<dbReference type="GO" id="GO:0031507">
    <property type="term" value="P:heterochromatin formation"/>
    <property type="evidence" value="ECO:0007669"/>
    <property type="project" value="TreeGrafter"/>
</dbReference>
<dbReference type="GO" id="GO:0008622">
    <property type="term" value="C:epsilon DNA polymerase complex"/>
    <property type="evidence" value="ECO:0007669"/>
    <property type="project" value="TreeGrafter"/>
</dbReference>
<comment type="subcellular location">
    <subcellularLocation>
        <location evidence="1">Nucleus</location>
    </subcellularLocation>
</comment>
<dbReference type="PANTHER" id="PTHR46172:SF1">
    <property type="entry name" value="DNA POLYMERASE EPSILON SUBUNIT 3"/>
    <property type="match status" value="1"/>
</dbReference>
<feature type="compositionally biased region" description="Basic and acidic residues" evidence="3">
    <location>
        <begin position="147"/>
        <end position="161"/>
    </location>
</feature>
<evidence type="ECO:0000313" key="5">
    <source>
        <dbReference type="EMBL" id="KAB0368523.1"/>
    </source>
</evidence>
<feature type="chain" id="PRO_5024386308" description="Transcription factor CBF/NF-Y/archaeal histone domain-containing protein" evidence="4">
    <location>
        <begin position="26"/>
        <end position="187"/>
    </location>
</feature>
<dbReference type="GO" id="GO:0008623">
    <property type="term" value="C:CHRAC"/>
    <property type="evidence" value="ECO:0007669"/>
    <property type="project" value="TreeGrafter"/>
</dbReference>
<gene>
    <name evidence="5" type="ORF">FD755_019557</name>
</gene>
<dbReference type="CDD" id="cd22928">
    <property type="entry name" value="HFD_POLE3_DPB4"/>
    <property type="match status" value="1"/>
</dbReference>
<dbReference type="PANTHER" id="PTHR46172">
    <property type="entry name" value="DNA POLYMERASE EPSILON SUBUNIT 3"/>
    <property type="match status" value="1"/>
</dbReference>
<dbReference type="GO" id="GO:0031490">
    <property type="term" value="F:chromatin DNA binding"/>
    <property type="evidence" value="ECO:0007669"/>
    <property type="project" value="TreeGrafter"/>
</dbReference>
<dbReference type="InterPro" id="IPR009072">
    <property type="entry name" value="Histone-fold"/>
</dbReference>
<dbReference type="AlphaFoldDB" id="A0A5N3X330"/>
<dbReference type="GO" id="GO:0006272">
    <property type="term" value="P:leading strand elongation"/>
    <property type="evidence" value="ECO:0007669"/>
    <property type="project" value="TreeGrafter"/>
</dbReference>
<keyword evidence="2" id="KW-0539">Nucleus</keyword>
<reference evidence="5 6" key="1">
    <citation type="submission" date="2019-06" db="EMBL/GenBank/DDBJ databases">
        <title>Discovery of a novel chromosome fission-fusion reversal in muntjac.</title>
        <authorList>
            <person name="Mudd A.B."/>
            <person name="Bredeson J.V."/>
            <person name="Baum R."/>
            <person name="Hockemeyer D."/>
            <person name="Rokhsar D.S."/>
        </authorList>
    </citation>
    <scope>NUCLEOTIDE SEQUENCE [LARGE SCALE GENOMIC DNA]</scope>
    <source>
        <strain evidence="5">UCam_UCB_Mr</strain>
        <tissue evidence="5">Fibroblast cell line</tissue>
    </source>
</reference>
<dbReference type="Gene3D" id="1.10.20.10">
    <property type="entry name" value="Histone, subunit A"/>
    <property type="match status" value="1"/>
</dbReference>
<feature type="signal peptide" evidence="4">
    <location>
        <begin position="1"/>
        <end position="25"/>
    </location>
</feature>
<keyword evidence="4" id="KW-0732">Signal</keyword>
<evidence type="ECO:0000256" key="4">
    <source>
        <dbReference type="SAM" id="SignalP"/>
    </source>
</evidence>
<dbReference type="GO" id="GO:0046982">
    <property type="term" value="F:protein heterodimerization activity"/>
    <property type="evidence" value="ECO:0007669"/>
    <property type="project" value="InterPro"/>
</dbReference>
<name>A0A5N3X330_MUNRE</name>
<evidence type="ECO:0000256" key="2">
    <source>
        <dbReference type="ARBA" id="ARBA00023242"/>
    </source>
</evidence>
<dbReference type="Proteomes" id="UP000326062">
    <property type="component" value="Chromosome 19"/>
</dbReference>
<evidence type="ECO:0000256" key="1">
    <source>
        <dbReference type="ARBA" id="ARBA00004123"/>
    </source>
</evidence>
<protein>
    <recommendedName>
        <fullName evidence="7">Transcription factor CBF/NF-Y/archaeal histone domain-containing protein</fullName>
    </recommendedName>
</protein>
<organism evidence="5 6">
    <name type="scientific">Muntiacus reevesi</name>
    <name type="common">Reeves' muntjac</name>
    <name type="synonym">Cervus reevesi</name>
    <dbReference type="NCBI Taxonomy" id="9886"/>
    <lineage>
        <taxon>Eukaryota</taxon>
        <taxon>Metazoa</taxon>
        <taxon>Chordata</taxon>
        <taxon>Craniata</taxon>
        <taxon>Vertebrata</taxon>
        <taxon>Euteleostomi</taxon>
        <taxon>Mammalia</taxon>
        <taxon>Eutheria</taxon>
        <taxon>Laurasiatheria</taxon>
        <taxon>Artiodactyla</taxon>
        <taxon>Ruminantia</taxon>
        <taxon>Pecora</taxon>
        <taxon>Cervidae</taxon>
        <taxon>Muntiacinae</taxon>
        <taxon>Muntiacus</taxon>
    </lineage>
</organism>
<dbReference type="EMBL" id="VCEB01000017">
    <property type="protein sequence ID" value="KAB0368523.1"/>
    <property type="molecule type" value="Genomic_DNA"/>
</dbReference>